<evidence type="ECO:0000256" key="6">
    <source>
        <dbReference type="ARBA" id="ARBA00023136"/>
    </source>
</evidence>
<feature type="transmembrane region" description="Helical" evidence="7">
    <location>
        <begin position="132"/>
        <end position="151"/>
    </location>
</feature>
<dbReference type="EMBL" id="CP000909">
    <property type="protein sequence ID" value="ABY37041.1"/>
    <property type="molecule type" value="Genomic_DNA"/>
</dbReference>
<dbReference type="KEGG" id="cau:Caur_3864"/>
<comment type="similarity">
    <text evidence="7">Belongs to the binding-protein-dependent transport system permease family.</text>
</comment>
<dbReference type="STRING" id="324602.Caur_3864"/>
<dbReference type="PATRIC" id="fig|324602.8.peg.4337"/>
<keyword evidence="5 7" id="KW-1133">Transmembrane helix</keyword>
<gene>
    <name evidence="9" type="ordered locus">Caur_3864</name>
</gene>
<feature type="transmembrane region" description="Helical" evidence="7">
    <location>
        <begin position="217"/>
        <end position="242"/>
    </location>
</feature>
<proteinExistence type="inferred from homology"/>
<dbReference type="EnsemblBacteria" id="ABY37041">
    <property type="protein sequence ID" value="ABY37041"/>
    <property type="gene ID" value="Caur_3864"/>
</dbReference>
<dbReference type="eggNOG" id="COG0395">
    <property type="taxonomic scope" value="Bacteria"/>
</dbReference>
<feature type="domain" description="ABC transmembrane type-1" evidence="8">
    <location>
        <begin position="102"/>
        <end position="308"/>
    </location>
</feature>
<evidence type="ECO:0000256" key="5">
    <source>
        <dbReference type="ARBA" id="ARBA00022989"/>
    </source>
</evidence>
<dbReference type="GO" id="GO:0055085">
    <property type="term" value="P:transmembrane transport"/>
    <property type="evidence" value="ECO:0007669"/>
    <property type="project" value="InterPro"/>
</dbReference>
<dbReference type="InterPro" id="IPR035906">
    <property type="entry name" value="MetI-like_sf"/>
</dbReference>
<keyword evidence="4 7" id="KW-0812">Transmembrane</keyword>
<dbReference type="HOGENOM" id="CLU_016047_1_1_0"/>
<dbReference type="Proteomes" id="UP000002008">
    <property type="component" value="Chromosome"/>
</dbReference>
<dbReference type="InParanoid" id="A9WCS9"/>
<dbReference type="Gene3D" id="1.10.3720.10">
    <property type="entry name" value="MetI-like"/>
    <property type="match status" value="1"/>
</dbReference>
<feature type="transmembrane region" description="Helical" evidence="7">
    <location>
        <begin position="171"/>
        <end position="196"/>
    </location>
</feature>
<feature type="transmembrane region" description="Helical" evidence="7">
    <location>
        <begin position="42"/>
        <end position="66"/>
    </location>
</feature>
<comment type="subcellular location">
    <subcellularLocation>
        <location evidence="1 7">Cell membrane</location>
        <topology evidence="1 7">Multi-pass membrane protein</topology>
    </subcellularLocation>
</comment>
<keyword evidence="10" id="KW-1185">Reference proteome</keyword>
<name>A9WCS9_CHLAA</name>
<evidence type="ECO:0000256" key="7">
    <source>
        <dbReference type="RuleBase" id="RU363032"/>
    </source>
</evidence>
<dbReference type="PROSITE" id="PS50928">
    <property type="entry name" value="ABC_TM1"/>
    <property type="match status" value="1"/>
</dbReference>
<evidence type="ECO:0000256" key="4">
    <source>
        <dbReference type="ARBA" id="ARBA00022692"/>
    </source>
</evidence>
<dbReference type="GO" id="GO:0005886">
    <property type="term" value="C:plasma membrane"/>
    <property type="evidence" value="ECO:0007669"/>
    <property type="project" value="UniProtKB-SubCell"/>
</dbReference>
<evidence type="ECO:0000256" key="3">
    <source>
        <dbReference type="ARBA" id="ARBA00022475"/>
    </source>
</evidence>
<dbReference type="PANTHER" id="PTHR43744:SF12">
    <property type="entry name" value="ABC TRANSPORTER PERMEASE PROTEIN MG189-RELATED"/>
    <property type="match status" value="1"/>
</dbReference>
<evidence type="ECO:0000259" key="8">
    <source>
        <dbReference type="PROSITE" id="PS50928"/>
    </source>
</evidence>
<dbReference type="InterPro" id="IPR000515">
    <property type="entry name" value="MetI-like"/>
</dbReference>
<sequence>MDTTIRTHTSKRHRIMPRLRFDYLWRILWGVHNRPGIVPVSLLYAVLTAIGFVYLYPLLFMAITSFKSPEDLLNPMVQWVPTQLYLGNYIKAWRVLDYLEALRATILVSIAPTTLQVVVCALIGYGLARYRLWGKSLLFVLIFATFVIPPQNTVIPQMLNYRYLNLLGNGLALLIPAALGQGFKSAIFILIFYQNFLSLPKALEEAARLDGASDLGIFWRIALPGATPAFIVSFVFSVVWYWNETYLTTVFLEGGIQTLPMQLAKFTQAYENLYPSGMVNMFDRLNEAVKMSGTFLTILPLLILYFILQRWFVESIERSGLAGE</sequence>
<protein>
    <submittedName>
        <fullName evidence="9">Binding-protein-dependent transport systems inner membrane component</fullName>
    </submittedName>
</protein>
<keyword evidence="2 7" id="KW-0813">Transport</keyword>
<accession>A9WCS9</accession>
<dbReference type="CDD" id="cd06261">
    <property type="entry name" value="TM_PBP2"/>
    <property type="match status" value="1"/>
</dbReference>
<dbReference type="AlphaFoldDB" id="A9WCS9"/>
<dbReference type="Pfam" id="PF00528">
    <property type="entry name" value="BPD_transp_1"/>
    <property type="match status" value="1"/>
</dbReference>
<evidence type="ECO:0000256" key="1">
    <source>
        <dbReference type="ARBA" id="ARBA00004651"/>
    </source>
</evidence>
<dbReference type="SUPFAM" id="SSF161098">
    <property type="entry name" value="MetI-like"/>
    <property type="match status" value="1"/>
</dbReference>
<keyword evidence="3" id="KW-1003">Cell membrane</keyword>
<organism evidence="9 10">
    <name type="scientific">Chloroflexus aurantiacus (strain ATCC 29366 / DSM 635 / J-10-fl)</name>
    <dbReference type="NCBI Taxonomy" id="324602"/>
    <lineage>
        <taxon>Bacteria</taxon>
        <taxon>Bacillati</taxon>
        <taxon>Chloroflexota</taxon>
        <taxon>Chloroflexia</taxon>
        <taxon>Chloroflexales</taxon>
        <taxon>Chloroflexineae</taxon>
        <taxon>Chloroflexaceae</taxon>
        <taxon>Chloroflexus</taxon>
    </lineage>
</organism>
<feature type="transmembrane region" description="Helical" evidence="7">
    <location>
        <begin position="288"/>
        <end position="308"/>
    </location>
</feature>
<keyword evidence="6 7" id="KW-0472">Membrane</keyword>
<evidence type="ECO:0000256" key="2">
    <source>
        <dbReference type="ARBA" id="ARBA00022448"/>
    </source>
</evidence>
<feature type="transmembrane region" description="Helical" evidence="7">
    <location>
        <begin position="101"/>
        <end position="125"/>
    </location>
</feature>
<evidence type="ECO:0000313" key="10">
    <source>
        <dbReference type="Proteomes" id="UP000002008"/>
    </source>
</evidence>
<dbReference type="PANTHER" id="PTHR43744">
    <property type="entry name" value="ABC TRANSPORTER PERMEASE PROTEIN MG189-RELATED-RELATED"/>
    <property type="match status" value="1"/>
</dbReference>
<evidence type="ECO:0000313" key="9">
    <source>
        <dbReference type="EMBL" id="ABY37041.1"/>
    </source>
</evidence>
<reference evidence="10" key="1">
    <citation type="journal article" date="2011" name="BMC Genomics">
        <title>Complete genome sequence of the filamentous anoxygenic phototrophic bacterium Chloroflexus aurantiacus.</title>
        <authorList>
            <person name="Tang K.H."/>
            <person name="Barry K."/>
            <person name="Chertkov O."/>
            <person name="Dalin E."/>
            <person name="Han C.S."/>
            <person name="Hauser L.J."/>
            <person name="Honchak B.M."/>
            <person name="Karbach L.E."/>
            <person name="Land M.L."/>
            <person name="Lapidus A."/>
            <person name="Larimer F.W."/>
            <person name="Mikhailova N."/>
            <person name="Pitluck S."/>
            <person name="Pierson B.K."/>
            <person name="Blankenship R.E."/>
        </authorList>
    </citation>
    <scope>NUCLEOTIDE SEQUENCE [LARGE SCALE GENOMIC DNA]</scope>
    <source>
        <strain evidence="10">ATCC 29366 / DSM 635 / J-10-fl</strain>
    </source>
</reference>